<organism evidence="1 2">
    <name type="scientific">Pseudahrensia aquimaris</name>
    <dbReference type="NCBI Taxonomy" id="744461"/>
    <lineage>
        <taxon>Bacteria</taxon>
        <taxon>Pseudomonadati</taxon>
        <taxon>Pseudomonadota</taxon>
        <taxon>Alphaproteobacteria</taxon>
        <taxon>Hyphomicrobiales</taxon>
        <taxon>Ahrensiaceae</taxon>
        <taxon>Pseudahrensia</taxon>
    </lineage>
</organism>
<reference evidence="2" key="1">
    <citation type="journal article" date="2019" name="Int. J. Syst. Evol. Microbiol.">
        <title>The Global Catalogue of Microorganisms (GCM) 10K type strain sequencing project: providing services to taxonomists for standard genome sequencing and annotation.</title>
        <authorList>
            <consortium name="The Broad Institute Genomics Platform"/>
            <consortium name="The Broad Institute Genome Sequencing Center for Infectious Disease"/>
            <person name="Wu L."/>
            <person name="Ma J."/>
        </authorList>
    </citation>
    <scope>NUCLEOTIDE SEQUENCE [LARGE SCALE GENOMIC DNA]</scope>
    <source>
        <strain evidence="2">CCUG 60023</strain>
    </source>
</reference>
<proteinExistence type="predicted"/>
<evidence type="ECO:0000313" key="1">
    <source>
        <dbReference type="EMBL" id="MFD0915863.1"/>
    </source>
</evidence>
<accession>A0ABW3FDK9</accession>
<evidence type="ECO:0000313" key="2">
    <source>
        <dbReference type="Proteomes" id="UP001597101"/>
    </source>
</evidence>
<keyword evidence="2" id="KW-1185">Reference proteome</keyword>
<sequence>MIKQEDDWHTLMAFGLGVLRLSSQDFWLMTLREITAAASAVNPQRVPPLSRAWLKEAMRANPDKKHTERNKL</sequence>
<protein>
    <submittedName>
        <fullName evidence="1">Phage tail assembly chaperone</fullName>
    </submittedName>
</protein>
<name>A0ABW3FDK9_9HYPH</name>
<dbReference type="Pfam" id="PF09550">
    <property type="entry name" value="Phage_TAC_6"/>
    <property type="match status" value="1"/>
</dbReference>
<gene>
    <name evidence="1" type="ORF">ACFQ14_05535</name>
</gene>
<comment type="caution">
    <text evidence="1">The sequence shown here is derived from an EMBL/GenBank/DDBJ whole genome shotgun (WGS) entry which is preliminary data.</text>
</comment>
<dbReference type="RefSeq" id="WP_377211708.1">
    <property type="nucleotide sequence ID" value="NZ_JBHTJV010000003.1"/>
</dbReference>
<dbReference type="InterPro" id="IPR019056">
    <property type="entry name" value="Phage_TAC_6"/>
</dbReference>
<dbReference type="Proteomes" id="UP001597101">
    <property type="component" value="Unassembled WGS sequence"/>
</dbReference>
<dbReference type="EMBL" id="JBHTJV010000003">
    <property type="protein sequence ID" value="MFD0915863.1"/>
    <property type="molecule type" value="Genomic_DNA"/>
</dbReference>